<organism evidence="2 3">
    <name type="scientific">Leptospira kobayashii</name>
    <dbReference type="NCBI Taxonomy" id="1917830"/>
    <lineage>
        <taxon>Bacteria</taxon>
        <taxon>Pseudomonadati</taxon>
        <taxon>Spirochaetota</taxon>
        <taxon>Spirochaetia</taxon>
        <taxon>Leptospirales</taxon>
        <taxon>Leptospiraceae</taxon>
        <taxon>Leptospira</taxon>
    </lineage>
</organism>
<proteinExistence type="predicted"/>
<dbReference type="EMBL" id="AP025028">
    <property type="protein sequence ID" value="BDA78628.1"/>
    <property type="molecule type" value="Genomic_DNA"/>
</dbReference>
<dbReference type="Proteomes" id="UP000245263">
    <property type="component" value="Chromosome 1"/>
</dbReference>
<evidence type="ECO:0000256" key="1">
    <source>
        <dbReference type="SAM" id="MobiDB-lite"/>
    </source>
</evidence>
<accession>A0ABM7UIY2</accession>
<protein>
    <submittedName>
        <fullName evidence="2">Uncharacterized protein</fullName>
    </submittedName>
</protein>
<gene>
    <name evidence="2" type="ORF">LPTSP3_g15580</name>
</gene>
<keyword evidence="3" id="KW-1185">Reference proteome</keyword>
<reference evidence="2 3" key="1">
    <citation type="submission" date="2021-08" db="EMBL/GenBank/DDBJ databases">
        <title>Complete genome sequence of Leptospira kobayashii strain E30.</title>
        <authorList>
            <person name="Nakao R."/>
            <person name="Nakamura S."/>
            <person name="Masuzawa T."/>
            <person name="Koizumi N."/>
        </authorList>
    </citation>
    <scope>NUCLEOTIDE SEQUENCE [LARGE SCALE GENOMIC DNA]</scope>
    <source>
        <strain evidence="2 3">E30</strain>
    </source>
</reference>
<sequence>MEEVRVEPFTATLIVPVVTPDGAVTVRTLLVALVTEAVTPLNLTTLFAKVVEKFDPEMETDVPAIPNVGEKPESESEVEVEVLVLDVPVAEAPFVPEVFTLEEDPVPPKSNGNKILLLSEDPPD</sequence>
<name>A0ABM7UIY2_9LEPT</name>
<evidence type="ECO:0000313" key="3">
    <source>
        <dbReference type="Proteomes" id="UP000245263"/>
    </source>
</evidence>
<feature type="region of interest" description="Disordered" evidence="1">
    <location>
        <begin position="102"/>
        <end position="124"/>
    </location>
</feature>
<evidence type="ECO:0000313" key="2">
    <source>
        <dbReference type="EMBL" id="BDA78628.1"/>
    </source>
</evidence>